<evidence type="ECO:0000313" key="5">
    <source>
        <dbReference type="EMBL" id="MRV70970.1"/>
    </source>
</evidence>
<comment type="similarity">
    <text evidence="1">Belongs to the MlaA family.</text>
</comment>
<evidence type="ECO:0000256" key="1">
    <source>
        <dbReference type="ARBA" id="ARBA00010634"/>
    </source>
</evidence>
<proteinExistence type="inferred from homology"/>
<organism evidence="5 6">
    <name type="scientific">Pseudoduganella rivuli</name>
    <dbReference type="NCBI Taxonomy" id="2666085"/>
    <lineage>
        <taxon>Bacteria</taxon>
        <taxon>Pseudomonadati</taxon>
        <taxon>Pseudomonadota</taxon>
        <taxon>Betaproteobacteria</taxon>
        <taxon>Burkholderiales</taxon>
        <taxon>Oxalobacteraceae</taxon>
        <taxon>Telluria group</taxon>
        <taxon>Pseudoduganella</taxon>
    </lineage>
</organism>
<keyword evidence="6" id="KW-1185">Reference proteome</keyword>
<comment type="caution">
    <text evidence="5">The sequence shown here is derived from an EMBL/GenBank/DDBJ whole genome shotgun (WGS) entry which is preliminary data.</text>
</comment>
<dbReference type="PANTHER" id="PTHR30035:SF3">
    <property type="entry name" value="INTERMEMBRANE PHOSPHOLIPID TRANSPORT SYSTEM LIPOPROTEIN MLAA"/>
    <property type="match status" value="1"/>
</dbReference>
<evidence type="ECO:0000256" key="2">
    <source>
        <dbReference type="ARBA" id="ARBA00022729"/>
    </source>
</evidence>
<name>A0A7X2IJG9_9BURK</name>
<dbReference type="EMBL" id="WKJJ01000002">
    <property type="protein sequence ID" value="MRV70970.1"/>
    <property type="molecule type" value="Genomic_DNA"/>
</dbReference>
<protein>
    <submittedName>
        <fullName evidence="5">VacJ family lipoprotein</fullName>
    </submittedName>
</protein>
<accession>A0A7X2IJG9</accession>
<dbReference type="PANTHER" id="PTHR30035">
    <property type="entry name" value="LIPOPROTEIN VACJ-RELATED"/>
    <property type="match status" value="1"/>
</dbReference>
<dbReference type="GO" id="GO:0016020">
    <property type="term" value="C:membrane"/>
    <property type="evidence" value="ECO:0007669"/>
    <property type="project" value="InterPro"/>
</dbReference>
<dbReference type="GO" id="GO:0120010">
    <property type="term" value="P:intermembrane phospholipid transfer"/>
    <property type="evidence" value="ECO:0007669"/>
    <property type="project" value="TreeGrafter"/>
</dbReference>
<keyword evidence="5" id="KW-0449">Lipoprotein</keyword>
<evidence type="ECO:0000256" key="4">
    <source>
        <dbReference type="SAM" id="SignalP"/>
    </source>
</evidence>
<gene>
    <name evidence="5" type="ORF">GJ700_04450</name>
</gene>
<evidence type="ECO:0000313" key="6">
    <source>
        <dbReference type="Proteomes" id="UP000446768"/>
    </source>
</evidence>
<dbReference type="RefSeq" id="WP_154371431.1">
    <property type="nucleotide sequence ID" value="NZ_WKJJ01000002.1"/>
</dbReference>
<keyword evidence="2 4" id="KW-0732">Signal</keyword>
<dbReference type="Proteomes" id="UP000446768">
    <property type="component" value="Unassembled WGS sequence"/>
</dbReference>
<dbReference type="AlphaFoldDB" id="A0A7X2IJG9"/>
<feature type="region of interest" description="Disordered" evidence="3">
    <location>
        <begin position="223"/>
        <end position="275"/>
    </location>
</feature>
<dbReference type="PRINTS" id="PR01805">
    <property type="entry name" value="VACJLIPOPROT"/>
</dbReference>
<dbReference type="InterPro" id="IPR007428">
    <property type="entry name" value="MlaA"/>
</dbReference>
<sequence length="275" mass="29838">MNISTFSMRKLALATVAAATLAGCAGPNPRDPYEGYNRAMFNFNDKVDEVALKPAATVYKTVLPNFVQTGVNNFFGNLADVWTAANNFMQGKGEQGISDVMRVALNSTFGLLGVMDVASGAGLQKHKEDFGQTLGMWGVRSGPYLVLPLLGPSTVRDTVALPLDIKADPWQYNDRVNVRNVGTVVRVIDQRAGLLDATNLLEEAALDRYEFVRDGFLQQRESKVFDGEANPRAKKKSAYADDEKPATADSDKADKGKDQPQAIMSEPAAEKNASL</sequence>
<feature type="signal peptide" evidence="4">
    <location>
        <begin position="1"/>
        <end position="25"/>
    </location>
</feature>
<reference evidence="5 6" key="1">
    <citation type="submission" date="2019-11" db="EMBL/GenBank/DDBJ databases">
        <title>Novel species isolated from a subtropical stream in China.</title>
        <authorList>
            <person name="Lu H."/>
        </authorList>
    </citation>
    <scope>NUCLEOTIDE SEQUENCE [LARGE SCALE GENOMIC DNA]</scope>
    <source>
        <strain evidence="5 6">FT92W</strain>
    </source>
</reference>
<feature type="chain" id="PRO_5030609647" evidence="4">
    <location>
        <begin position="26"/>
        <end position="275"/>
    </location>
</feature>
<feature type="compositionally biased region" description="Basic and acidic residues" evidence="3">
    <location>
        <begin position="238"/>
        <end position="258"/>
    </location>
</feature>
<evidence type="ECO:0000256" key="3">
    <source>
        <dbReference type="SAM" id="MobiDB-lite"/>
    </source>
</evidence>
<dbReference type="Pfam" id="PF04333">
    <property type="entry name" value="MlaA"/>
    <property type="match status" value="1"/>
</dbReference>